<name>X1BR16_9ZZZZ</name>
<protein>
    <submittedName>
        <fullName evidence="2">Uncharacterized protein</fullName>
    </submittedName>
</protein>
<evidence type="ECO:0000313" key="2">
    <source>
        <dbReference type="EMBL" id="GAG74601.1"/>
    </source>
</evidence>
<dbReference type="EMBL" id="BART01000763">
    <property type="protein sequence ID" value="GAG74601.1"/>
    <property type="molecule type" value="Genomic_DNA"/>
</dbReference>
<keyword evidence="1" id="KW-0472">Membrane</keyword>
<evidence type="ECO:0000256" key="1">
    <source>
        <dbReference type="SAM" id="Phobius"/>
    </source>
</evidence>
<proteinExistence type="predicted"/>
<gene>
    <name evidence="2" type="ORF">S01H4_03195</name>
</gene>
<reference evidence="2" key="1">
    <citation type="journal article" date="2014" name="Front. Microbiol.">
        <title>High frequency of phylogenetically diverse reductive dehalogenase-homologous genes in deep subseafloor sedimentary metagenomes.</title>
        <authorList>
            <person name="Kawai M."/>
            <person name="Futagami T."/>
            <person name="Toyoda A."/>
            <person name="Takaki Y."/>
            <person name="Nishi S."/>
            <person name="Hori S."/>
            <person name="Arai W."/>
            <person name="Tsubouchi T."/>
            <person name="Morono Y."/>
            <person name="Uchiyama I."/>
            <person name="Ito T."/>
            <person name="Fujiyama A."/>
            <person name="Inagaki F."/>
            <person name="Takami H."/>
        </authorList>
    </citation>
    <scope>NUCLEOTIDE SEQUENCE</scope>
    <source>
        <strain evidence="2">Expedition CK06-06</strain>
    </source>
</reference>
<feature type="transmembrane region" description="Helical" evidence="1">
    <location>
        <begin position="21"/>
        <end position="39"/>
    </location>
</feature>
<comment type="caution">
    <text evidence="2">The sequence shown here is derived from an EMBL/GenBank/DDBJ whole genome shotgun (WGS) entry which is preliminary data.</text>
</comment>
<accession>X1BR16</accession>
<dbReference type="AlphaFoldDB" id="X1BR16"/>
<keyword evidence="1" id="KW-0812">Transmembrane</keyword>
<keyword evidence="1" id="KW-1133">Transmembrane helix</keyword>
<sequence>MLDQGNLLGFREKFSRFIHRAELTFLLLYAMILIGKYLVNPVIANKAISVVAGS</sequence>
<feature type="non-terminal residue" evidence="2">
    <location>
        <position position="54"/>
    </location>
</feature>
<organism evidence="2">
    <name type="scientific">marine sediment metagenome</name>
    <dbReference type="NCBI Taxonomy" id="412755"/>
    <lineage>
        <taxon>unclassified sequences</taxon>
        <taxon>metagenomes</taxon>
        <taxon>ecological metagenomes</taxon>
    </lineage>
</organism>